<dbReference type="GO" id="GO:0016616">
    <property type="term" value="F:oxidoreductase activity, acting on the CH-OH group of donors, NAD or NADP as acceptor"/>
    <property type="evidence" value="ECO:0007669"/>
    <property type="project" value="TreeGrafter"/>
</dbReference>
<keyword evidence="2" id="KW-0560">Oxidoreductase</keyword>
<name>A0A559K605_9BACL</name>
<dbReference type="FunFam" id="3.40.50.720:FF:000084">
    <property type="entry name" value="Short-chain dehydrogenase reductase"/>
    <property type="match status" value="1"/>
</dbReference>
<dbReference type="Pfam" id="PF13561">
    <property type="entry name" value="adh_short_C2"/>
    <property type="match status" value="1"/>
</dbReference>
<dbReference type="PROSITE" id="PS00061">
    <property type="entry name" value="ADH_SHORT"/>
    <property type="match status" value="1"/>
</dbReference>
<gene>
    <name evidence="3" type="ORF">FPZ49_23500</name>
</gene>
<dbReference type="CDD" id="cd05233">
    <property type="entry name" value="SDR_c"/>
    <property type="match status" value="1"/>
</dbReference>
<dbReference type="Proteomes" id="UP000317036">
    <property type="component" value="Unassembled WGS sequence"/>
</dbReference>
<dbReference type="EMBL" id="VNJI01000035">
    <property type="protein sequence ID" value="TVY07578.1"/>
    <property type="molecule type" value="Genomic_DNA"/>
</dbReference>
<dbReference type="InterPro" id="IPR036291">
    <property type="entry name" value="NAD(P)-bd_dom_sf"/>
</dbReference>
<dbReference type="AlphaFoldDB" id="A0A559K605"/>
<sequence>MLIDLQGKVAVVTGAGRGIGKEIAYTLAREGAVTVITDINQSYLDEVHREFAELGYQGSQYLCDVRDYGRIEAIVQDIALRHGRIDILVNNAGVLGGGMVDTLPEQVWDLNMDVNLKGTFLMCKAVMPIMKKQRSGRIINAASFAAIVPSIGSAAYASSKAGVEQFTRVLAGELGPWNVTVNCYAPGMIPTDMNHFAEQPPERQQRLLDTLTLRRWGSKEEVANVICFLASDLAGYITGTMINVSGGKLATQIPRDAFEKAQAEGEYDLLE</sequence>
<dbReference type="NCBIfam" id="NF005559">
    <property type="entry name" value="PRK07231.1"/>
    <property type="match status" value="1"/>
</dbReference>
<organism evidence="3 4">
    <name type="scientific">Paenibacillus cremeus</name>
    <dbReference type="NCBI Taxonomy" id="2163881"/>
    <lineage>
        <taxon>Bacteria</taxon>
        <taxon>Bacillati</taxon>
        <taxon>Bacillota</taxon>
        <taxon>Bacilli</taxon>
        <taxon>Bacillales</taxon>
        <taxon>Paenibacillaceae</taxon>
        <taxon>Paenibacillus</taxon>
    </lineage>
</organism>
<comment type="similarity">
    <text evidence="1">Belongs to the short-chain dehydrogenases/reductases (SDR) family.</text>
</comment>
<dbReference type="PANTHER" id="PTHR42760">
    <property type="entry name" value="SHORT-CHAIN DEHYDROGENASES/REDUCTASES FAMILY MEMBER"/>
    <property type="match status" value="1"/>
</dbReference>
<dbReference type="InterPro" id="IPR002347">
    <property type="entry name" value="SDR_fam"/>
</dbReference>
<dbReference type="OrthoDB" id="9803333at2"/>
<evidence type="ECO:0000313" key="4">
    <source>
        <dbReference type="Proteomes" id="UP000317036"/>
    </source>
</evidence>
<dbReference type="RefSeq" id="WP_144851607.1">
    <property type="nucleotide sequence ID" value="NZ_VNJI01000035.1"/>
</dbReference>
<dbReference type="NCBIfam" id="NF009466">
    <property type="entry name" value="PRK12826.1-2"/>
    <property type="match status" value="1"/>
</dbReference>
<evidence type="ECO:0000256" key="2">
    <source>
        <dbReference type="ARBA" id="ARBA00023002"/>
    </source>
</evidence>
<keyword evidence="4" id="KW-1185">Reference proteome</keyword>
<evidence type="ECO:0000256" key="1">
    <source>
        <dbReference type="ARBA" id="ARBA00006484"/>
    </source>
</evidence>
<dbReference type="InterPro" id="IPR020904">
    <property type="entry name" value="Sc_DH/Rdtase_CS"/>
</dbReference>
<dbReference type="PRINTS" id="PR00080">
    <property type="entry name" value="SDRFAMILY"/>
</dbReference>
<reference evidence="3 4" key="1">
    <citation type="submission" date="2019-07" db="EMBL/GenBank/DDBJ databases">
        <authorList>
            <person name="Kim J."/>
        </authorList>
    </citation>
    <scope>NUCLEOTIDE SEQUENCE [LARGE SCALE GENOMIC DNA]</scope>
    <source>
        <strain evidence="3 4">JC52</strain>
    </source>
</reference>
<dbReference type="GO" id="GO:0008206">
    <property type="term" value="P:bile acid metabolic process"/>
    <property type="evidence" value="ECO:0007669"/>
    <property type="project" value="UniProtKB-ARBA"/>
</dbReference>
<evidence type="ECO:0000313" key="3">
    <source>
        <dbReference type="EMBL" id="TVY07578.1"/>
    </source>
</evidence>
<protein>
    <submittedName>
        <fullName evidence="3">SDR family oxidoreductase</fullName>
    </submittedName>
</protein>
<dbReference type="SUPFAM" id="SSF51735">
    <property type="entry name" value="NAD(P)-binding Rossmann-fold domains"/>
    <property type="match status" value="1"/>
</dbReference>
<comment type="caution">
    <text evidence="3">The sequence shown here is derived from an EMBL/GenBank/DDBJ whole genome shotgun (WGS) entry which is preliminary data.</text>
</comment>
<dbReference type="PRINTS" id="PR00081">
    <property type="entry name" value="GDHRDH"/>
</dbReference>
<dbReference type="Gene3D" id="3.40.50.720">
    <property type="entry name" value="NAD(P)-binding Rossmann-like Domain"/>
    <property type="match status" value="1"/>
</dbReference>
<accession>A0A559K605</accession>
<proteinExistence type="inferred from homology"/>